<feature type="domain" description="Stc1" evidence="2">
    <location>
        <begin position="31"/>
        <end position="112"/>
    </location>
</feature>
<protein>
    <recommendedName>
        <fullName evidence="2">Stc1 domain-containing protein</fullName>
    </recommendedName>
</protein>
<evidence type="ECO:0000313" key="4">
    <source>
        <dbReference type="Proteomes" id="UP000800040"/>
    </source>
</evidence>
<dbReference type="OrthoDB" id="3514033at2759"/>
<evidence type="ECO:0000313" key="3">
    <source>
        <dbReference type="EMBL" id="KAF1829910.1"/>
    </source>
</evidence>
<accession>A0A6A5K102</accession>
<proteinExistence type="predicted"/>
<evidence type="ECO:0000259" key="2">
    <source>
        <dbReference type="Pfam" id="PF12898"/>
    </source>
</evidence>
<dbReference type="AlphaFoldDB" id="A0A6A5K102"/>
<dbReference type="Proteomes" id="UP000800040">
    <property type="component" value="Unassembled WGS sequence"/>
</dbReference>
<name>A0A6A5K102_9PLEO</name>
<feature type="region of interest" description="Disordered" evidence="1">
    <location>
        <begin position="213"/>
        <end position="318"/>
    </location>
</feature>
<gene>
    <name evidence="3" type="ORF">BDW02DRAFT_592267</name>
</gene>
<dbReference type="EMBL" id="ML975418">
    <property type="protein sequence ID" value="KAF1829910.1"/>
    <property type="molecule type" value="Genomic_DNA"/>
</dbReference>
<sequence>MAGRNNRPKFNAYDQQEIDRLKSVGLPEKIKCNRCSKNLPQAKYSIKQLTDARWHVKNLGSIGTTVKCQSCTGGKQVVEVECTMCGKTKGVEQFAKSQRSKPDTAKCFKCVEIQLADEPVNDEIYERPDAAFITPDHSNGNMPEYWSSATSTTASASVNGDEWSYANGKHRAERNGAGHIALSEDFNRAISISSSSLIDTDYAYPPAKNGNGDAWGEARTKSWHTQSNGPPSASSSFNPNAYRSSPTSVTGSSRSFASSVAERSDTSEMRSNGWAKIPAAPRNTGPPMVGSVVDTFDSDEEEDEFDDDDDDSDDDTII</sequence>
<organism evidence="3 4">
    <name type="scientific">Decorospora gaudefroyi</name>
    <dbReference type="NCBI Taxonomy" id="184978"/>
    <lineage>
        <taxon>Eukaryota</taxon>
        <taxon>Fungi</taxon>
        <taxon>Dikarya</taxon>
        <taxon>Ascomycota</taxon>
        <taxon>Pezizomycotina</taxon>
        <taxon>Dothideomycetes</taxon>
        <taxon>Pleosporomycetidae</taxon>
        <taxon>Pleosporales</taxon>
        <taxon>Pleosporineae</taxon>
        <taxon>Pleosporaceae</taxon>
        <taxon>Decorospora</taxon>
    </lineage>
</organism>
<dbReference type="InterPro" id="IPR024630">
    <property type="entry name" value="Stc1"/>
</dbReference>
<reference evidence="3" key="1">
    <citation type="submission" date="2020-01" db="EMBL/GenBank/DDBJ databases">
        <authorList>
            <consortium name="DOE Joint Genome Institute"/>
            <person name="Haridas S."/>
            <person name="Albert R."/>
            <person name="Binder M."/>
            <person name="Bloem J."/>
            <person name="Labutti K."/>
            <person name="Salamov A."/>
            <person name="Andreopoulos B."/>
            <person name="Baker S.E."/>
            <person name="Barry K."/>
            <person name="Bills G."/>
            <person name="Bluhm B.H."/>
            <person name="Cannon C."/>
            <person name="Castanera R."/>
            <person name="Culley D.E."/>
            <person name="Daum C."/>
            <person name="Ezra D."/>
            <person name="Gonzalez J.B."/>
            <person name="Henrissat B."/>
            <person name="Kuo A."/>
            <person name="Liang C."/>
            <person name="Lipzen A."/>
            <person name="Lutzoni F."/>
            <person name="Magnuson J."/>
            <person name="Mondo S."/>
            <person name="Nolan M."/>
            <person name="Ohm R."/>
            <person name="Pangilinan J."/>
            <person name="Park H.-J."/>
            <person name="Ramirez L."/>
            <person name="Alfaro M."/>
            <person name="Sun H."/>
            <person name="Tritt A."/>
            <person name="Yoshinaga Y."/>
            <person name="Zwiers L.-H."/>
            <person name="Turgeon B.G."/>
            <person name="Goodwin S.B."/>
            <person name="Spatafora J.W."/>
            <person name="Crous P.W."/>
            <person name="Grigoriev I.V."/>
        </authorList>
    </citation>
    <scope>NUCLEOTIDE SEQUENCE</scope>
    <source>
        <strain evidence="3">P77</strain>
    </source>
</reference>
<evidence type="ECO:0000256" key="1">
    <source>
        <dbReference type="SAM" id="MobiDB-lite"/>
    </source>
</evidence>
<keyword evidence="4" id="KW-1185">Reference proteome</keyword>
<feature type="compositionally biased region" description="Acidic residues" evidence="1">
    <location>
        <begin position="296"/>
        <end position="318"/>
    </location>
</feature>
<feature type="compositionally biased region" description="Low complexity" evidence="1">
    <location>
        <begin position="227"/>
        <end position="255"/>
    </location>
</feature>
<dbReference type="Pfam" id="PF12898">
    <property type="entry name" value="Stc1"/>
    <property type="match status" value="1"/>
</dbReference>